<reference evidence="3 4" key="1">
    <citation type="submission" date="2020-08" db="EMBL/GenBank/DDBJ databases">
        <title>Genome public.</title>
        <authorList>
            <person name="Liu C."/>
            <person name="Sun Q."/>
        </authorList>
    </citation>
    <scope>NUCLEOTIDE SEQUENCE [LARGE SCALE GENOMIC DNA]</scope>
    <source>
        <strain evidence="3 4">BX3</strain>
    </source>
</reference>
<evidence type="ECO:0000256" key="1">
    <source>
        <dbReference type="SAM" id="MobiDB-lite"/>
    </source>
</evidence>
<accession>A0ABR7MUH3</accession>
<organism evidence="3 4">
    <name type="scientific">Jutongia hominis</name>
    <dbReference type="NCBI Taxonomy" id="2763664"/>
    <lineage>
        <taxon>Bacteria</taxon>
        <taxon>Bacillati</taxon>
        <taxon>Bacillota</taxon>
        <taxon>Clostridia</taxon>
        <taxon>Lachnospirales</taxon>
        <taxon>Lachnospiraceae</taxon>
        <taxon>Jutongia</taxon>
    </lineage>
</organism>
<feature type="chain" id="PRO_5045440931" description="MBG domain-containing protein" evidence="2">
    <location>
        <begin position="29"/>
        <end position="891"/>
    </location>
</feature>
<keyword evidence="2" id="KW-0732">Signal</keyword>
<sequence>MKIRQKRVLAYVLAVVMVLNLCAVPARAEGESGNSDANAHNWTYARSDNNTITASCSDSGCVESVTIQLGNTDEIYDGKEHPAIIVATTVSGKNSTSITATKDSSVKTQLEDMGIKLAIQYQKKVTNDTYVNLGEGKSPTDAGTYKVIASVETSSSGSENTASVQNDGTPISIEKEFTIEKASITPAFQFGWTSEWTQGDTNIKLPELAECSNPGNGTVTYSVKKKSEPDTEYKELTETDLQNLDPGEYTIKAIVAASMNHSAGETATTLNFTVTAKKAIKVTVAMDGWIFESEANSPSTIIKAGNDDITTKYASGDFVYSYYTDANCTKETTTANGAAKDGEVPKNAGTYYVKVVVPVKDTYASGEDTAKFTIAKATIKPTIKTDWSTSWTQGDENIEFPEIEKNPENGEVTYYAKKREEDDTKYNKLTDVSKLRNLDAGDYTLKAKVAETDNYKDGEDTCDFTVTAKKAIKVTVAMDGWIFESEANSPSTIIKAGNDDITTKYVSGDFVYSYYTDADCTKETTKANGAAKDGEAPKNAGTYYVKVVVPVKDTYASGEDTAEFTIAKATIKPTIKTDWSTSWTQGDENIEFPEIEKNPENGEVTYYAKKNEEGADYVKLTDVSELRNLEVGDYTLKAKVAETDNYQDGEDTCYFTVTAKKDNPSPSNNPLDPSPSPTKNPLLPSTPAPTQQTETPTPTATPIPEITINGKKVKNNQTFAVSIRNKITVSANAKIKLIPQGKTSQKKCLKVSVKNKQGTIKVNDYSAKKIKVVIKKGNKKIAIWIKTEIPTPKFTVKVNGAKNKFTLTIKNKAIAKKIGCYTVEAKNKNTKNKYVYIDTNKFKLIGAGGRKYPKGKYGFRITFWSTRKPVKNGKLLNKYKHQSSEFYLTVK</sequence>
<evidence type="ECO:0000313" key="4">
    <source>
        <dbReference type="Proteomes" id="UP000637513"/>
    </source>
</evidence>
<proteinExistence type="predicted"/>
<feature type="compositionally biased region" description="Low complexity" evidence="1">
    <location>
        <begin position="688"/>
        <end position="705"/>
    </location>
</feature>
<protein>
    <recommendedName>
        <fullName evidence="5">MBG domain-containing protein</fullName>
    </recommendedName>
</protein>
<dbReference type="Proteomes" id="UP000637513">
    <property type="component" value="Unassembled WGS sequence"/>
</dbReference>
<dbReference type="EMBL" id="JACRSW010000027">
    <property type="protein sequence ID" value="MBC8557459.1"/>
    <property type="molecule type" value="Genomic_DNA"/>
</dbReference>
<feature type="region of interest" description="Disordered" evidence="1">
    <location>
        <begin position="658"/>
        <end position="705"/>
    </location>
</feature>
<keyword evidence="4" id="KW-1185">Reference proteome</keyword>
<evidence type="ECO:0008006" key="5">
    <source>
        <dbReference type="Google" id="ProtNLM"/>
    </source>
</evidence>
<evidence type="ECO:0000313" key="3">
    <source>
        <dbReference type="EMBL" id="MBC8557459.1"/>
    </source>
</evidence>
<evidence type="ECO:0000256" key="2">
    <source>
        <dbReference type="SAM" id="SignalP"/>
    </source>
</evidence>
<name>A0ABR7MUH3_9FIRM</name>
<gene>
    <name evidence="3" type="ORF">H8700_07040</name>
</gene>
<dbReference type="RefSeq" id="WP_249304639.1">
    <property type="nucleotide sequence ID" value="NZ_JACRSW010000027.1"/>
</dbReference>
<comment type="caution">
    <text evidence="3">The sequence shown here is derived from an EMBL/GenBank/DDBJ whole genome shotgun (WGS) entry which is preliminary data.</text>
</comment>
<feature type="signal peptide" evidence="2">
    <location>
        <begin position="1"/>
        <end position="28"/>
    </location>
</feature>